<organism evidence="3 4">
    <name type="scientific">Metabacillus halosaccharovorans</name>
    <dbReference type="NCBI Taxonomy" id="930124"/>
    <lineage>
        <taxon>Bacteria</taxon>
        <taxon>Bacillati</taxon>
        <taxon>Bacillota</taxon>
        <taxon>Bacilli</taxon>
        <taxon>Bacillales</taxon>
        <taxon>Bacillaceae</taxon>
        <taxon>Metabacillus</taxon>
    </lineage>
</organism>
<evidence type="ECO:0000259" key="2">
    <source>
        <dbReference type="Pfam" id="PF04982"/>
    </source>
</evidence>
<feature type="domain" description="HPP transmembrane region" evidence="2">
    <location>
        <begin position="34"/>
        <end position="181"/>
    </location>
</feature>
<feature type="transmembrane region" description="Helical" evidence="1">
    <location>
        <begin position="153"/>
        <end position="175"/>
    </location>
</feature>
<evidence type="ECO:0000313" key="3">
    <source>
        <dbReference type="EMBL" id="MCV9885618.1"/>
    </source>
</evidence>
<protein>
    <submittedName>
        <fullName evidence="3">HPP family protein</fullName>
    </submittedName>
</protein>
<feature type="transmembrane region" description="Helical" evidence="1">
    <location>
        <begin position="41"/>
        <end position="61"/>
    </location>
</feature>
<gene>
    <name evidence="3" type="ORF">OIH86_08120</name>
</gene>
<comment type="caution">
    <text evidence="3">The sequence shown here is derived from an EMBL/GenBank/DDBJ whole genome shotgun (WGS) entry which is preliminary data.</text>
</comment>
<dbReference type="InterPro" id="IPR058581">
    <property type="entry name" value="TM_HPP"/>
</dbReference>
<dbReference type="RefSeq" id="WP_264142368.1">
    <property type="nucleotide sequence ID" value="NZ_JAOYEY010000032.1"/>
</dbReference>
<dbReference type="Proteomes" id="UP001526147">
    <property type="component" value="Unassembled WGS sequence"/>
</dbReference>
<proteinExistence type="predicted"/>
<keyword evidence="1" id="KW-0472">Membrane</keyword>
<keyword evidence="1" id="KW-0812">Transmembrane</keyword>
<name>A0ABT3DEY3_9BACI</name>
<evidence type="ECO:0000256" key="1">
    <source>
        <dbReference type="SAM" id="Phobius"/>
    </source>
</evidence>
<feature type="transmembrane region" description="Helical" evidence="1">
    <location>
        <begin position="116"/>
        <end position="133"/>
    </location>
</feature>
<evidence type="ECO:0000313" key="4">
    <source>
        <dbReference type="Proteomes" id="UP001526147"/>
    </source>
</evidence>
<dbReference type="PANTHER" id="PTHR33741">
    <property type="entry name" value="TRANSMEMBRANE PROTEIN DDB_G0269096-RELATED"/>
    <property type="match status" value="1"/>
</dbReference>
<dbReference type="InterPro" id="IPR007065">
    <property type="entry name" value="HPP"/>
</dbReference>
<dbReference type="EMBL" id="JAOYEY010000032">
    <property type="protein sequence ID" value="MCV9885618.1"/>
    <property type="molecule type" value="Genomic_DNA"/>
</dbReference>
<reference evidence="3 4" key="1">
    <citation type="submission" date="2022-10" db="EMBL/GenBank/DDBJ databases">
        <title>Draft genome assembly of moderately radiation resistant bacterium Metabacillus halosaccharovorans.</title>
        <authorList>
            <person name="Pal S."/>
            <person name="Gopinathan A."/>
        </authorList>
    </citation>
    <scope>NUCLEOTIDE SEQUENCE [LARGE SCALE GENOMIC DNA]</scope>
    <source>
        <strain evidence="3 4">VITHBRA001</strain>
    </source>
</reference>
<keyword evidence="1" id="KW-1133">Transmembrane helix</keyword>
<sequence>MNVEKTLQKNEQSINIFFNSYLMKMRGNQRIQTNVKLGDTIISASGGLIAITLISFVAVLLGYPMILGPMGASCLLVFAAHSLPFSQPRQILGGHLISTFTALSIWHVCGKSHLSIGLTLAIVLFLMITLKFIHPPAAASAMVAINTEAGWGFLLSIVLSSILLILISLLYNNLFKNRQYPKQWI</sequence>
<dbReference type="PANTHER" id="PTHR33741:SF5">
    <property type="entry name" value="TRANSMEMBRANE PROTEIN DDB_G0269096-RELATED"/>
    <property type="match status" value="1"/>
</dbReference>
<dbReference type="Pfam" id="PF04982">
    <property type="entry name" value="TM_HPP"/>
    <property type="match status" value="1"/>
</dbReference>
<feature type="transmembrane region" description="Helical" evidence="1">
    <location>
        <begin position="91"/>
        <end position="109"/>
    </location>
</feature>
<accession>A0ABT3DEY3</accession>
<keyword evidence="4" id="KW-1185">Reference proteome</keyword>